<gene>
    <name evidence="1" type="ORF">LGLO00237_LOCUS16827</name>
</gene>
<reference evidence="1" key="1">
    <citation type="submission" date="2021-01" db="EMBL/GenBank/DDBJ databases">
        <authorList>
            <person name="Corre E."/>
            <person name="Pelletier E."/>
            <person name="Niang G."/>
            <person name="Scheremetjew M."/>
            <person name="Finn R."/>
            <person name="Kale V."/>
            <person name="Holt S."/>
            <person name="Cochrane G."/>
            <person name="Meng A."/>
            <person name="Brown T."/>
            <person name="Cohen L."/>
        </authorList>
    </citation>
    <scope>NUCLEOTIDE SEQUENCE</scope>
    <source>
        <strain evidence="1">CCCM811</strain>
    </source>
</reference>
<evidence type="ECO:0000313" key="1">
    <source>
        <dbReference type="EMBL" id="CAE0665222.1"/>
    </source>
</evidence>
<accession>A0A7S4DRD5</accession>
<protein>
    <submittedName>
        <fullName evidence="1">Uncharacterized protein</fullName>
    </submittedName>
</protein>
<dbReference type="EMBL" id="HBIV01023412">
    <property type="protein sequence ID" value="CAE0665222.1"/>
    <property type="molecule type" value="Transcribed_RNA"/>
</dbReference>
<dbReference type="AlphaFoldDB" id="A0A7S4DRD5"/>
<sequence length="100" mass="11541">MKKYTHYSFHPPRRLDVIADGFLIAQRWFVMCFSAAVHDGFLVGKLLIPSLSGHSGPDKNSHVLLEATRFSALEQENHKGDHYPTRYQHSHHLFVHCCQQ</sequence>
<organism evidence="1">
    <name type="scientific">Lotharella globosa</name>
    <dbReference type="NCBI Taxonomy" id="91324"/>
    <lineage>
        <taxon>Eukaryota</taxon>
        <taxon>Sar</taxon>
        <taxon>Rhizaria</taxon>
        <taxon>Cercozoa</taxon>
        <taxon>Chlorarachniophyceae</taxon>
        <taxon>Lotharella</taxon>
    </lineage>
</organism>
<proteinExistence type="predicted"/>
<name>A0A7S4DRD5_9EUKA</name>